<keyword evidence="14" id="KW-0961">Cell wall biogenesis/degradation</keyword>
<accession>A0A0G0KWR1</accession>
<evidence type="ECO:0000256" key="11">
    <source>
        <dbReference type="ARBA" id="ARBA00032707"/>
    </source>
</evidence>
<keyword evidence="10 14" id="KW-0046">Antibiotic resistance</keyword>
<keyword evidence="5 14" id="KW-1003">Cell membrane</keyword>
<comment type="catalytic activity">
    <reaction evidence="13 14">
        <text>di-trans,octa-cis-undecaprenyl diphosphate + H2O = di-trans,octa-cis-undecaprenyl phosphate + phosphate + H(+)</text>
        <dbReference type="Rhea" id="RHEA:28094"/>
        <dbReference type="ChEBI" id="CHEBI:15377"/>
        <dbReference type="ChEBI" id="CHEBI:15378"/>
        <dbReference type="ChEBI" id="CHEBI:43474"/>
        <dbReference type="ChEBI" id="CHEBI:58405"/>
        <dbReference type="ChEBI" id="CHEBI:60392"/>
        <dbReference type="EC" id="3.6.1.27"/>
    </reaction>
</comment>
<evidence type="ECO:0000256" key="1">
    <source>
        <dbReference type="ARBA" id="ARBA00004651"/>
    </source>
</evidence>
<dbReference type="PANTHER" id="PTHR30622">
    <property type="entry name" value="UNDECAPRENYL-DIPHOSPHATASE"/>
    <property type="match status" value="1"/>
</dbReference>
<evidence type="ECO:0000256" key="14">
    <source>
        <dbReference type="HAMAP-Rule" id="MF_01006"/>
    </source>
</evidence>
<comment type="miscellaneous">
    <text evidence="14">Bacitracin is thought to be involved in the inhibition of peptidoglycan synthesis by sequestering undecaprenyl diphosphate, thereby reducing the pool of lipid carrier available.</text>
</comment>
<evidence type="ECO:0000313" key="16">
    <source>
        <dbReference type="Proteomes" id="UP000034603"/>
    </source>
</evidence>
<keyword evidence="9 14" id="KW-0472">Membrane</keyword>
<keyword evidence="8 14" id="KW-1133">Transmembrane helix</keyword>
<dbReference type="HAMAP" id="MF_01006">
    <property type="entry name" value="Undec_diphosphatase"/>
    <property type="match status" value="1"/>
</dbReference>
<dbReference type="GO" id="GO:0005886">
    <property type="term" value="C:plasma membrane"/>
    <property type="evidence" value="ECO:0007669"/>
    <property type="project" value="UniProtKB-SubCell"/>
</dbReference>
<comment type="similarity">
    <text evidence="2 14">Belongs to the UppP family.</text>
</comment>
<evidence type="ECO:0000256" key="6">
    <source>
        <dbReference type="ARBA" id="ARBA00022692"/>
    </source>
</evidence>
<proteinExistence type="inferred from homology"/>
<evidence type="ECO:0000256" key="7">
    <source>
        <dbReference type="ARBA" id="ARBA00022801"/>
    </source>
</evidence>
<dbReference type="PANTHER" id="PTHR30622:SF2">
    <property type="entry name" value="UNDECAPRENYL-DIPHOSPHATASE"/>
    <property type="match status" value="1"/>
</dbReference>
<comment type="subcellular location">
    <subcellularLocation>
        <location evidence="1 14">Cell membrane</location>
        <topology evidence="1 14">Multi-pass membrane protein</topology>
    </subcellularLocation>
</comment>
<evidence type="ECO:0000256" key="3">
    <source>
        <dbReference type="ARBA" id="ARBA00012374"/>
    </source>
</evidence>
<keyword evidence="6 14" id="KW-0812">Transmembrane</keyword>
<dbReference type="EC" id="3.6.1.27" evidence="3 14"/>
<feature type="transmembrane region" description="Helical" evidence="14">
    <location>
        <begin position="42"/>
        <end position="60"/>
    </location>
</feature>
<evidence type="ECO:0000256" key="4">
    <source>
        <dbReference type="ARBA" id="ARBA00021581"/>
    </source>
</evidence>
<evidence type="ECO:0000313" key="15">
    <source>
        <dbReference type="EMBL" id="KKQ44956.1"/>
    </source>
</evidence>
<dbReference type="EMBL" id="LBTR01000020">
    <property type="protein sequence ID" value="KKQ44956.1"/>
    <property type="molecule type" value="Genomic_DNA"/>
</dbReference>
<evidence type="ECO:0000256" key="10">
    <source>
        <dbReference type="ARBA" id="ARBA00023251"/>
    </source>
</evidence>
<evidence type="ECO:0000256" key="5">
    <source>
        <dbReference type="ARBA" id="ARBA00022475"/>
    </source>
</evidence>
<comment type="function">
    <text evidence="14">Catalyzes the dephosphorylation of undecaprenyl diphosphate (UPP). Confers resistance to bacitracin.</text>
</comment>
<reference evidence="15 16" key="1">
    <citation type="journal article" date="2015" name="Nature">
        <title>rRNA introns, odd ribosomes, and small enigmatic genomes across a large radiation of phyla.</title>
        <authorList>
            <person name="Brown C.T."/>
            <person name="Hug L.A."/>
            <person name="Thomas B.C."/>
            <person name="Sharon I."/>
            <person name="Castelle C.J."/>
            <person name="Singh A."/>
            <person name="Wilkins M.J."/>
            <person name="Williams K.H."/>
            <person name="Banfield J.F."/>
        </authorList>
    </citation>
    <scope>NUCLEOTIDE SEQUENCE [LARGE SCALE GENOMIC DNA]</scope>
</reference>
<dbReference type="GO" id="GO:0008360">
    <property type="term" value="P:regulation of cell shape"/>
    <property type="evidence" value="ECO:0007669"/>
    <property type="project" value="UniProtKB-KW"/>
</dbReference>
<feature type="transmembrane region" description="Helical" evidence="14">
    <location>
        <begin position="167"/>
        <end position="186"/>
    </location>
</feature>
<comment type="caution">
    <text evidence="15">The sequence shown here is derived from an EMBL/GenBank/DDBJ whole genome shotgun (WGS) entry which is preliminary data.</text>
</comment>
<dbReference type="PATRIC" id="fig|1618546.3.peg.580"/>
<keyword evidence="7 14" id="KW-0378">Hydrolase</keyword>
<keyword evidence="14" id="KW-0573">Peptidoglycan synthesis</keyword>
<gene>
    <name evidence="14" type="primary">uppP</name>
    <name evidence="15" type="ORF">US62_C0020G0009</name>
</gene>
<name>A0A0G0KWR1_9BACT</name>
<dbReference type="AlphaFoldDB" id="A0A0G0KWR1"/>
<evidence type="ECO:0000256" key="2">
    <source>
        <dbReference type="ARBA" id="ARBA00010621"/>
    </source>
</evidence>
<dbReference type="InterPro" id="IPR003824">
    <property type="entry name" value="UppP"/>
</dbReference>
<evidence type="ECO:0000256" key="12">
    <source>
        <dbReference type="ARBA" id="ARBA00032932"/>
    </source>
</evidence>
<dbReference type="GO" id="GO:0009252">
    <property type="term" value="P:peptidoglycan biosynthetic process"/>
    <property type="evidence" value="ECO:0007669"/>
    <property type="project" value="UniProtKB-KW"/>
</dbReference>
<dbReference type="GO" id="GO:0046677">
    <property type="term" value="P:response to antibiotic"/>
    <property type="evidence" value="ECO:0007669"/>
    <property type="project" value="UniProtKB-UniRule"/>
</dbReference>
<evidence type="ECO:0000256" key="8">
    <source>
        <dbReference type="ARBA" id="ARBA00022989"/>
    </source>
</evidence>
<dbReference type="Proteomes" id="UP000034603">
    <property type="component" value="Unassembled WGS sequence"/>
</dbReference>
<evidence type="ECO:0000256" key="9">
    <source>
        <dbReference type="ARBA" id="ARBA00023136"/>
    </source>
</evidence>
<dbReference type="Pfam" id="PF02673">
    <property type="entry name" value="BacA"/>
    <property type="match status" value="1"/>
</dbReference>
<keyword evidence="14" id="KW-0133">Cell shape</keyword>
<dbReference type="GO" id="GO:0050380">
    <property type="term" value="F:undecaprenyl-diphosphatase activity"/>
    <property type="evidence" value="ECO:0007669"/>
    <property type="project" value="UniProtKB-UniRule"/>
</dbReference>
<evidence type="ECO:0000256" key="13">
    <source>
        <dbReference type="ARBA" id="ARBA00047594"/>
    </source>
</evidence>
<dbReference type="GO" id="GO:0071555">
    <property type="term" value="P:cell wall organization"/>
    <property type="evidence" value="ECO:0007669"/>
    <property type="project" value="UniProtKB-KW"/>
</dbReference>
<feature type="transmembrane region" description="Helical" evidence="14">
    <location>
        <begin position="228"/>
        <end position="246"/>
    </location>
</feature>
<sequence length="247" mass="26881">MEIVNSAILGIVQGLTEFLPVSSSGHLVIFQKILPGFSQPGILFDVVLHFGTLVAVVIYFRKKLVSLIFDNFWFLIIATIPAVIVGLLFDNIFEKLFASTLYVGFEFLVNAAMSYIISVVKNRGVKINLKNSFLIGIAQAIAISPGISRSGSTIFAGSVLGIDKEKVAEFSFILSLPAVMGANLLQLLKYGGSSSINYGNYMVGLVFSFVFGLLAIKLVMEFIKKGRFKFFAVYSLVLGIIVIALSL</sequence>
<feature type="transmembrane region" description="Helical" evidence="14">
    <location>
        <begin position="72"/>
        <end position="89"/>
    </location>
</feature>
<feature type="transmembrane region" description="Helical" evidence="14">
    <location>
        <begin position="101"/>
        <end position="120"/>
    </location>
</feature>
<organism evidence="15 16">
    <name type="scientific">Candidatus Woesebacteria bacterium GW2011_GWA1_37_8</name>
    <dbReference type="NCBI Taxonomy" id="1618546"/>
    <lineage>
        <taxon>Bacteria</taxon>
        <taxon>Candidatus Woeseibacteriota</taxon>
    </lineage>
</organism>
<feature type="transmembrane region" description="Helical" evidence="14">
    <location>
        <begin position="198"/>
        <end position="216"/>
    </location>
</feature>
<protein>
    <recommendedName>
        <fullName evidence="4 14">Undecaprenyl-diphosphatase</fullName>
        <ecNumber evidence="3 14">3.6.1.27</ecNumber>
    </recommendedName>
    <alternativeName>
        <fullName evidence="12 14">Bacitracin resistance protein</fullName>
    </alternativeName>
    <alternativeName>
        <fullName evidence="11 14">Undecaprenyl pyrophosphate phosphatase</fullName>
    </alternativeName>
</protein>